<organism evidence="1 2">
    <name type="scientific">Amycolatopsis taiwanensis</name>
    <dbReference type="NCBI Taxonomy" id="342230"/>
    <lineage>
        <taxon>Bacteria</taxon>
        <taxon>Bacillati</taxon>
        <taxon>Actinomycetota</taxon>
        <taxon>Actinomycetes</taxon>
        <taxon>Pseudonocardiales</taxon>
        <taxon>Pseudonocardiaceae</taxon>
        <taxon>Amycolatopsis</taxon>
    </lineage>
</organism>
<dbReference type="EMBL" id="BSTI01000001">
    <property type="protein sequence ID" value="GLY63671.1"/>
    <property type="molecule type" value="Genomic_DNA"/>
</dbReference>
<dbReference type="AlphaFoldDB" id="A0A9W6QTD6"/>
<name>A0A9W6QTD6_9PSEU</name>
<evidence type="ECO:0000313" key="1">
    <source>
        <dbReference type="EMBL" id="GLY63671.1"/>
    </source>
</evidence>
<dbReference type="CDD" id="cd21631">
    <property type="entry name" value="RHH_CopG_NikR-like"/>
    <property type="match status" value="1"/>
</dbReference>
<accession>A0A9W6QTD6</accession>
<sequence length="552" mass="62921">MRVPECAAEALLTVARARGVSRDEVVRQLLDEYLVVQERRAPDDRWTHISTVLRYPPAPRSRREPQAGVTLRLRLAPGVAERARTIALQLPGQSPRARRDYQARQLTDAVVTAIALQQSFTDDFLDGLLPLLRQGAALGLWHLATAATSTAAENVVLDAAQEVRWRQRRPGEEIAPEDKRLLLVAEALENDVAWHHPYRFQVATNIARHHLHGTKARQHEDMLYHQGMAWDVLRHDLRHDTESTHWANPGIEFDWSGRGGAAVWRAYRRVELQDFEEWLSTLTEANDEQCRRVRPPGWLVRVPAGWFSRVVWGQLTEPFASWVATGRVLAVPYLGRHILWPMAASPLQPGCQPVAAMGPVIAAAQGLRPDQISGFIEAVLLQWLCDDDEHHEIVGPLLVPANTAYDLGVIDAEQRKTAQAEARRQTLLDMDRLIERARNEKPDYLPYLVDARGRDSVFRRIAANAGYEFARTRANWRWPIRSVADEALTTLRPDALKWLAGWVYGRHRRMLQMAMEKAWRNAFAHHPVAWWIHHPQRDAPPQGDDLPVVWIL</sequence>
<evidence type="ECO:0000313" key="2">
    <source>
        <dbReference type="Proteomes" id="UP001165136"/>
    </source>
</evidence>
<dbReference type="Proteomes" id="UP001165136">
    <property type="component" value="Unassembled WGS sequence"/>
</dbReference>
<gene>
    <name evidence="1" type="ORF">Atai01_02900</name>
</gene>
<proteinExistence type="predicted"/>
<keyword evidence="2" id="KW-1185">Reference proteome</keyword>
<comment type="caution">
    <text evidence="1">The sequence shown here is derived from an EMBL/GenBank/DDBJ whole genome shotgun (WGS) entry which is preliminary data.</text>
</comment>
<reference evidence="1" key="1">
    <citation type="submission" date="2023-03" db="EMBL/GenBank/DDBJ databases">
        <title>Amycolatopsis taiwanensis NBRC 103393.</title>
        <authorList>
            <person name="Ichikawa N."/>
            <person name="Sato H."/>
            <person name="Tonouchi N."/>
        </authorList>
    </citation>
    <scope>NUCLEOTIDE SEQUENCE</scope>
    <source>
        <strain evidence="1">NBRC 103393</strain>
    </source>
</reference>
<protein>
    <submittedName>
        <fullName evidence="1">Uncharacterized protein</fullName>
    </submittedName>
</protein>